<evidence type="ECO:0000313" key="4">
    <source>
        <dbReference type="Proteomes" id="UP001611383"/>
    </source>
</evidence>
<accession>A0ABY9WTG9</accession>
<dbReference type="Gene3D" id="1.10.630.10">
    <property type="entry name" value="Cytochrome P450"/>
    <property type="match status" value="1"/>
</dbReference>
<protein>
    <submittedName>
        <fullName evidence="3">Cytochrome P450</fullName>
    </submittedName>
</protein>
<evidence type="ECO:0000313" key="3">
    <source>
        <dbReference type="EMBL" id="WNG47084.1"/>
    </source>
</evidence>
<dbReference type="EMBL" id="CP043494">
    <property type="protein sequence ID" value="WNG47084.1"/>
    <property type="molecule type" value="Genomic_DNA"/>
</dbReference>
<dbReference type="PANTHER" id="PTHR46696:SF1">
    <property type="entry name" value="CYTOCHROME P450 YJIB-RELATED"/>
    <property type="match status" value="1"/>
</dbReference>
<proteinExistence type="inferred from homology"/>
<dbReference type="InterPro" id="IPR017972">
    <property type="entry name" value="Cyt_P450_CS"/>
</dbReference>
<evidence type="ECO:0000256" key="1">
    <source>
        <dbReference type="ARBA" id="ARBA00010617"/>
    </source>
</evidence>
<dbReference type="SUPFAM" id="SSF48264">
    <property type="entry name" value="Cytochrome P450"/>
    <property type="match status" value="1"/>
</dbReference>
<name>A0ABY9WTG9_9BACT</name>
<dbReference type="InterPro" id="IPR002397">
    <property type="entry name" value="Cyt_P450_B"/>
</dbReference>
<dbReference type="CDD" id="cd11029">
    <property type="entry name" value="CYP107-like"/>
    <property type="match status" value="1"/>
</dbReference>
<dbReference type="InterPro" id="IPR001128">
    <property type="entry name" value="Cyt_P450"/>
</dbReference>
<reference evidence="3 4" key="1">
    <citation type="submission" date="2019-08" db="EMBL/GenBank/DDBJ databases">
        <title>Archangium and Cystobacter genomes.</title>
        <authorList>
            <person name="Chen I.-C.K."/>
            <person name="Wielgoss S."/>
        </authorList>
    </citation>
    <scope>NUCLEOTIDE SEQUENCE [LARGE SCALE GENOMIC DNA]</scope>
    <source>
        <strain evidence="3 4">Cbm 6</strain>
    </source>
</reference>
<gene>
    <name evidence="3" type="ORF">F0U60_25365</name>
</gene>
<keyword evidence="2" id="KW-0349">Heme</keyword>
<dbReference type="PRINTS" id="PR00385">
    <property type="entry name" value="P450"/>
</dbReference>
<keyword evidence="2" id="KW-0479">Metal-binding</keyword>
<dbReference type="InterPro" id="IPR036396">
    <property type="entry name" value="Cyt_P450_sf"/>
</dbReference>
<organism evidence="3 4">
    <name type="scientific">Archangium minus</name>
    <dbReference type="NCBI Taxonomy" id="83450"/>
    <lineage>
        <taxon>Bacteria</taxon>
        <taxon>Pseudomonadati</taxon>
        <taxon>Myxococcota</taxon>
        <taxon>Myxococcia</taxon>
        <taxon>Myxococcales</taxon>
        <taxon>Cystobacterineae</taxon>
        <taxon>Archangiaceae</taxon>
        <taxon>Archangium</taxon>
    </lineage>
</organism>
<evidence type="ECO:0000256" key="2">
    <source>
        <dbReference type="RuleBase" id="RU000461"/>
    </source>
</evidence>
<dbReference type="Proteomes" id="UP001611383">
    <property type="component" value="Chromosome"/>
</dbReference>
<dbReference type="PROSITE" id="PS00086">
    <property type="entry name" value="CYTOCHROME_P450"/>
    <property type="match status" value="1"/>
</dbReference>
<dbReference type="PRINTS" id="PR00359">
    <property type="entry name" value="BP450"/>
</dbReference>
<keyword evidence="2" id="KW-0503">Monooxygenase</keyword>
<keyword evidence="2" id="KW-0408">Iron</keyword>
<dbReference type="RefSeq" id="WP_395824248.1">
    <property type="nucleotide sequence ID" value="NZ_CP043494.1"/>
</dbReference>
<dbReference type="PANTHER" id="PTHR46696">
    <property type="entry name" value="P450, PUTATIVE (EUROFUNG)-RELATED"/>
    <property type="match status" value="1"/>
</dbReference>
<sequence length="401" mass="45046">MTGNAYELWTPAHRADPRPVYARMQQEARVVRLVEPFQQMPFWLVSRYQDVVPLLRDDRLTKDPYKLSEQARAQFLRYTHDGLSRHMLFSDPPDHTRLRTLVSQAFTPRRGEALRSRVITLATELLEAAIARGSVDFIDAFAFPLPVIVITELLGLPPEDRGPFRAWTHAMLVPPADGNPEPVMAASRSFLRYFTTLLERRRAEPGDDLVSAMLAVEAQGDRLRPEELISMLLLLLVAGHETTVNLLGSGLLALLQHPEQRERLQADRKLVDSAVEEMLRYCSPVEMSTARFTVAPTEVCGQVIPAEEMVIAGLMSANHDPEVFADPKRFDVGRTPNKHVAFGLGIHFCLGAPLARLEAKVAFELLLERAPGVRLAVAPEQLEWRKTSLIRGVEQLPVSFN</sequence>
<dbReference type="Pfam" id="PF00067">
    <property type="entry name" value="p450"/>
    <property type="match status" value="1"/>
</dbReference>
<keyword evidence="2" id="KW-0560">Oxidoreductase</keyword>
<keyword evidence="4" id="KW-1185">Reference proteome</keyword>
<comment type="similarity">
    <text evidence="1 2">Belongs to the cytochrome P450 family.</text>
</comment>